<dbReference type="InterPro" id="IPR013784">
    <property type="entry name" value="Carb-bd-like_fold"/>
</dbReference>
<dbReference type="SUPFAM" id="SSF49452">
    <property type="entry name" value="Starch-binding domain-like"/>
    <property type="match status" value="1"/>
</dbReference>
<proteinExistence type="predicted"/>
<dbReference type="GO" id="GO:0102210">
    <property type="term" value="F:rhamnogalacturonan endolyase activity"/>
    <property type="evidence" value="ECO:0007669"/>
    <property type="project" value="UniProtKB-EC"/>
</dbReference>
<dbReference type="CDD" id="cd10317">
    <property type="entry name" value="RGL4_C"/>
    <property type="match status" value="1"/>
</dbReference>
<dbReference type="FunFam" id="2.60.40.1120:FF:000033">
    <property type="entry name" value="Rhamnogalacturonate lyase B"/>
    <property type="match status" value="1"/>
</dbReference>
<dbReference type="InterPro" id="IPR029411">
    <property type="entry name" value="RG-lyase_III"/>
</dbReference>
<reference evidence="4 5" key="1">
    <citation type="submission" date="2024-06" db="EMBL/GenBank/DDBJ databases">
        <title>A chromosome level genome sequence of Diviner's sage (Salvia divinorum).</title>
        <authorList>
            <person name="Ford S.A."/>
            <person name="Ro D.-K."/>
            <person name="Ness R.W."/>
            <person name="Phillips M.A."/>
        </authorList>
    </citation>
    <scope>NUCLEOTIDE SEQUENCE [LARGE SCALE GENOMIC DNA]</scope>
    <source>
        <strain evidence="4">SAF-2024a</strain>
        <tissue evidence="4">Leaf</tissue>
    </source>
</reference>
<comment type="caution">
    <text evidence="4">The sequence shown here is derived from an EMBL/GenBank/DDBJ whole genome shotgun (WGS) entry which is preliminary data.</text>
</comment>
<feature type="domain" description="Rhamnogalacturonan lyase" evidence="2">
    <location>
        <begin position="470"/>
        <end position="659"/>
    </location>
</feature>
<dbReference type="InterPro" id="IPR008979">
    <property type="entry name" value="Galactose-bd-like_sf"/>
</dbReference>
<keyword evidence="4" id="KW-0456">Lyase</keyword>
<evidence type="ECO:0000256" key="1">
    <source>
        <dbReference type="ARBA" id="ARBA00022729"/>
    </source>
</evidence>
<keyword evidence="5" id="KW-1185">Reference proteome</keyword>
<protein>
    <submittedName>
        <fullName evidence="4">Rhamnogalacturonan endolyase</fullName>
        <ecNumber evidence="4">4.2.2.23</ecNumber>
    </submittedName>
</protein>
<dbReference type="Pfam" id="PF14683">
    <property type="entry name" value="CBM-like"/>
    <property type="match status" value="1"/>
</dbReference>
<evidence type="ECO:0000313" key="4">
    <source>
        <dbReference type="EMBL" id="KAL1540231.1"/>
    </source>
</evidence>
<feature type="domain" description="Rhamnogalacturonan lyase" evidence="3">
    <location>
        <begin position="383"/>
        <end position="456"/>
    </location>
</feature>
<dbReference type="CDD" id="cd10320">
    <property type="entry name" value="RGL4_N"/>
    <property type="match status" value="1"/>
</dbReference>
<dbReference type="PANTHER" id="PTHR32018:SF24">
    <property type="entry name" value="RHAMNOGALACTURONAN ENDOLYASE"/>
    <property type="match status" value="1"/>
</dbReference>
<organism evidence="4 5">
    <name type="scientific">Salvia divinorum</name>
    <name type="common">Maria pastora</name>
    <name type="synonym">Diviner's sage</name>
    <dbReference type="NCBI Taxonomy" id="28513"/>
    <lineage>
        <taxon>Eukaryota</taxon>
        <taxon>Viridiplantae</taxon>
        <taxon>Streptophyta</taxon>
        <taxon>Embryophyta</taxon>
        <taxon>Tracheophyta</taxon>
        <taxon>Spermatophyta</taxon>
        <taxon>Magnoliopsida</taxon>
        <taxon>eudicotyledons</taxon>
        <taxon>Gunneridae</taxon>
        <taxon>Pentapetalae</taxon>
        <taxon>asterids</taxon>
        <taxon>lamiids</taxon>
        <taxon>Lamiales</taxon>
        <taxon>Lamiaceae</taxon>
        <taxon>Nepetoideae</taxon>
        <taxon>Mentheae</taxon>
        <taxon>Salviinae</taxon>
        <taxon>Salvia</taxon>
        <taxon>Salvia subgen. Calosphace</taxon>
    </lineage>
</organism>
<dbReference type="Pfam" id="PF14686">
    <property type="entry name" value="fn3_3"/>
    <property type="match status" value="1"/>
</dbReference>
<dbReference type="SUPFAM" id="SSF49785">
    <property type="entry name" value="Galactose-binding domain-like"/>
    <property type="match status" value="1"/>
</dbReference>
<dbReference type="PANTHER" id="PTHR32018">
    <property type="entry name" value="RHAMNOGALACTURONATE LYASE FAMILY PROTEIN"/>
    <property type="match status" value="1"/>
</dbReference>
<evidence type="ECO:0000313" key="5">
    <source>
        <dbReference type="Proteomes" id="UP001567538"/>
    </source>
</evidence>
<dbReference type="Gene3D" id="2.70.98.10">
    <property type="match status" value="1"/>
</dbReference>
<dbReference type="InterPro" id="IPR014718">
    <property type="entry name" value="GH-type_carb-bd"/>
</dbReference>
<dbReference type="EMBL" id="JBEAFC010000009">
    <property type="protein sequence ID" value="KAL1540231.1"/>
    <property type="molecule type" value="Genomic_DNA"/>
</dbReference>
<dbReference type="InterPro" id="IPR010325">
    <property type="entry name" value="Rhamnogal_lyase"/>
</dbReference>
<dbReference type="Pfam" id="PF06045">
    <property type="entry name" value="Rhamnogal_lyase"/>
    <property type="match status" value="1"/>
</dbReference>
<dbReference type="Proteomes" id="UP001567538">
    <property type="component" value="Unassembled WGS sequence"/>
</dbReference>
<evidence type="ECO:0000259" key="3">
    <source>
        <dbReference type="Pfam" id="PF14686"/>
    </source>
</evidence>
<evidence type="ECO:0000259" key="2">
    <source>
        <dbReference type="Pfam" id="PF14683"/>
    </source>
</evidence>
<sequence length="670" mass="75753">MSCFVKHRPSALYIITFCIFSLDKSSGNGILQLEIQQDHVVLDNGLLQLTFTKPGGHLIGICYNGLDNLLELHNPLLNGGFWDLNWSKPGTSGTRGEFDVANGTDFQVVVQNEEQVELSFTREWDSSMLGQHAPLSIDKRFIMLRGSSGFYSYAIYQRDKAMPAFYLNEARIALMLSIEKFVYMAMADDRQRRLPRPEDRVPPRGRELAFPEAVLLVDPIEPEFKGEVDDKYQYSCENKDNKVHGFICLDPTIGLWQISPSNEFRTGGPIKQDLTSHVNPTTLAMFVSTHYGGEDLVVKYGEGEDWKKVFGPVFIYLNSVSDYTNDSTAFLWSDAKDQMKKEVEKWPYSFPASEDFLHVDQRGSVCGRLFAQDRYISEGKIAAKGAFVGLAPPGKDGSFQKEAKGYQFWVNAVDDGYFKIANIRPGDYNIYAWIPGFIGDYRCDKDIVVAPGSSIDLGDLVYLPPRNGATLWEIGIPDRSAAEFYVPDPDPMYINKLLVNLPTHRFRQYGLWQRYAELYPNQDLVYVVGTSDYQKDWFYAQVTRKIGESAYKATTWQIKFELDEIQESGKYTLRIALASATFSILEVRVNKNGLGEALFSSGLIGSDNAITRHGIHGLYWQFNVEIETSLLNKGDNTIYLTQARNLSALHGVMYDYVRLEAPSLTSIKLA</sequence>
<accession>A0ABD1G7Y8</accession>
<dbReference type="CDD" id="cd10316">
    <property type="entry name" value="RGL4_M"/>
    <property type="match status" value="1"/>
</dbReference>
<dbReference type="InterPro" id="IPR051850">
    <property type="entry name" value="Polysacch_Lyase_4"/>
</dbReference>
<dbReference type="AlphaFoldDB" id="A0ABD1G7Y8"/>
<dbReference type="Gene3D" id="2.60.120.260">
    <property type="entry name" value="Galactose-binding domain-like"/>
    <property type="match status" value="1"/>
</dbReference>
<dbReference type="EC" id="4.2.2.23" evidence="4"/>
<dbReference type="InterPro" id="IPR029413">
    <property type="entry name" value="RG-lyase_II"/>
</dbReference>
<dbReference type="Gene3D" id="2.60.40.1120">
    <property type="entry name" value="Carboxypeptidase-like, regulatory domain"/>
    <property type="match status" value="1"/>
</dbReference>
<keyword evidence="1" id="KW-0732">Signal</keyword>
<gene>
    <name evidence="4" type="ORF">AAHA92_24613</name>
</gene>
<name>A0ABD1G7Y8_SALDI</name>